<organism evidence="1 2">
    <name type="scientific">Candidatus Jidaibacter acanthamoebae</name>
    <dbReference type="NCBI Taxonomy" id="86105"/>
    <lineage>
        <taxon>Bacteria</taxon>
        <taxon>Pseudomonadati</taxon>
        <taxon>Pseudomonadota</taxon>
        <taxon>Alphaproteobacteria</taxon>
        <taxon>Rickettsiales</taxon>
        <taxon>Candidatus Midichloriaceae</taxon>
        <taxon>Candidatus Jidaibacter</taxon>
    </lineage>
</organism>
<dbReference type="PANTHER" id="PTHR46586">
    <property type="entry name" value="ANKYRIN REPEAT-CONTAINING PROTEIN"/>
    <property type="match status" value="1"/>
</dbReference>
<accession>A0A0C1QH44</accession>
<sequence length="217" mass="23972">MIFILKLINKKIKSNYMKRKIEETLPASNKESRIDDTQVFEYEIEDPILLKIIECARNRNHEELQRIPNLDINKMDYKIGLSAVAILANNEEVEAIKFLEPYGINKNLLVYGFAMGGHGEHMKKLLNQGTSKDFTIAGAARGGQKELVEWLLSQGASKDHAVAGAAHGRHKELVEWLLSQGASKGQAVFGAALGGHKELVEWLLSQGASKDHAVAGA</sequence>
<gene>
    <name evidence="1" type="ORF">NF27_FK00040</name>
</gene>
<name>A0A0C1QH44_9RICK</name>
<evidence type="ECO:0000313" key="2">
    <source>
        <dbReference type="Proteomes" id="UP000031258"/>
    </source>
</evidence>
<dbReference type="InterPro" id="IPR036770">
    <property type="entry name" value="Ankyrin_rpt-contain_sf"/>
</dbReference>
<dbReference type="InterPro" id="IPR002110">
    <property type="entry name" value="Ankyrin_rpt"/>
</dbReference>
<feature type="non-terminal residue" evidence="1">
    <location>
        <position position="217"/>
    </location>
</feature>
<proteinExistence type="predicted"/>
<dbReference type="Proteomes" id="UP000031258">
    <property type="component" value="Unassembled WGS sequence"/>
</dbReference>
<dbReference type="SUPFAM" id="SSF48403">
    <property type="entry name" value="Ankyrin repeat"/>
    <property type="match status" value="1"/>
</dbReference>
<comment type="caution">
    <text evidence="1">The sequence shown here is derived from an EMBL/GenBank/DDBJ whole genome shotgun (WGS) entry which is preliminary data.</text>
</comment>
<evidence type="ECO:0000313" key="1">
    <source>
        <dbReference type="EMBL" id="KIE04879.1"/>
    </source>
</evidence>
<dbReference type="STRING" id="86105.NF27_FK00040"/>
<reference evidence="1 2" key="1">
    <citation type="submission" date="2014-11" db="EMBL/GenBank/DDBJ databases">
        <title>A Rickettsiales Symbiont of Amoebae With Ancient Features.</title>
        <authorList>
            <person name="Schulz F."/>
            <person name="Martijn J."/>
            <person name="Wascher F."/>
            <person name="Kostanjsek R."/>
            <person name="Ettema T.J."/>
            <person name="Horn M."/>
        </authorList>
    </citation>
    <scope>NUCLEOTIDE SEQUENCE [LARGE SCALE GENOMIC DNA]</scope>
    <source>
        <strain evidence="1 2">UWC36</strain>
    </source>
</reference>
<dbReference type="Gene3D" id="1.25.40.20">
    <property type="entry name" value="Ankyrin repeat-containing domain"/>
    <property type="match status" value="1"/>
</dbReference>
<dbReference type="AlphaFoldDB" id="A0A0C1QH44"/>
<protein>
    <submittedName>
        <fullName evidence="1">Uncharacterized protein</fullName>
    </submittedName>
</protein>
<dbReference type="EMBL" id="JSWE01000136">
    <property type="protein sequence ID" value="KIE04879.1"/>
    <property type="molecule type" value="Genomic_DNA"/>
</dbReference>
<dbReference type="Pfam" id="PF12796">
    <property type="entry name" value="Ank_2"/>
    <property type="match status" value="1"/>
</dbReference>
<dbReference type="PANTHER" id="PTHR46586:SF3">
    <property type="entry name" value="ANKYRIN REPEAT-CONTAINING PROTEIN"/>
    <property type="match status" value="1"/>
</dbReference>
<keyword evidence="2" id="KW-1185">Reference proteome</keyword>
<dbReference type="InterPro" id="IPR052050">
    <property type="entry name" value="SecEffector_AnkRepeat"/>
</dbReference>